<name>A0AAD6ELH0_9POAL</name>
<evidence type="ECO:0000259" key="1">
    <source>
        <dbReference type="Pfam" id="PF03478"/>
    </source>
</evidence>
<comment type="caution">
    <text evidence="2">The sequence shown here is derived from an EMBL/GenBank/DDBJ whole genome shotgun (WGS) entry which is preliminary data.</text>
</comment>
<organism evidence="2 3">
    <name type="scientific">Rhynchospora tenuis</name>
    <dbReference type="NCBI Taxonomy" id="198213"/>
    <lineage>
        <taxon>Eukaryota</taxon>
        <taxon>Viridiplantae</taxon>
        <taxon>Streptophyta</taxon>
        <taxon>Embryophyta</taxon>
        <taxon>Tracheophyta</taxon>
        <taxon>Spermatophyta</taxon>
        <taxon>Magnoliopsida</taxon>
        <taxon>Liliopsida</taxon>
        <taxon>Poales</taxon>
        <taxon>Cyperaceae</taxon>
        <taxon>Cyperoideae</taxon>
        <taxon>Rhynchosporeae</taxon>
        <taxon>Rhynchospora</taxon>
    </lineage>
</organism>
<evidence type="ECO:0000313" key="2">
    <source>
        <dbReference type="EMBL" id="KAJ3688774.1"/>
    </source>
</evidence>
<evidence type="ECO:0000313" key="3">
    <source>
        <dbReference type="Proteomes" id="UP001210211"/>
    </source>
</evidence>
<dbReference type="Pfam" id="PF03478">
    <property type="entry name" value="Beta-prop_KIB1-4"/>
    <property type="match status" value="1"/>
</dbReference>
<dbReference type="Proteomes" id="UP001210211">
    <property type="component" value="Unassembled WGS sequence"/>
</dbReference>
<dbReference type="PANTHER" id="PTHR44259:SF87">
    <property type="entry name" value="F-BOX DOMAIN-CONTAINING PROTEIN"/>
    <property type="match status" value="1"/>
</dbReference>
<proteinExistence type="predicted"/>
<gene>
    <name evidence="2" type="ORF">LUZ61_017938</name>
</gene>
<protein>
    <recommendedName>
        <fullName evidence="1">KIB1-4 beta-propeller domain-containing protein</fullName>
    </recommendedName>
</protein>
<accession>A0AAD6ELH0</accession>
<keyword evidence="3" id="KW-1185">Reference proteome</keyword>
<dbReference type="InterPro" id="IPR050942">
    <property type="entry name" value="F-box_BR-signaling"/>
</dbReference>
<sequence length="383" mass="44571">MERAPSKHPDWANLHESVLYWISEKLKSITDFVRFRTVCSPWRSAPLPKPRHLPPQLPWVMISHKQNADKDDDGMRFFYDLWKSKMHKLHLPEIIGKSCCATHSGWLLVIATQGREVFLLNPLTRARIDLPPFTIPVRHLGEDWHAPLHDTPHRFSPYHNFRGSKVILSSDLITDPDCLITVFLWRVIFCYRVGDLFWTMVKNPLKNDPYDATYYNGRFYLLYEEGSERDMVIIDLDKPDESIPCKFELKLGTIRRLLEGQSGVYLVGMKFLIAGGKLVYELYRFQEQSLKVEHITDTSNTTIFNTDNFHFLTVCSDDWDCLGGGSMYQVMYIPAYEGVGLHYIIWSTKLDDGKLEHVWDLDEAPQVLLGPNEMVMWFQPSLV</sequence>
<dbReference type="EMBL" id="JAMRDG010000002">
    <property type="protein sequence ID" value="KAJ3688774.1"/>
    <property type="molecule type" value="Genomic_DNA"/>
</dbReference>
<dbReference type="InterPro" id="IPR005174">
    <property type="entry name" value="KIB1-4_b-propeller"/>
</dbReference>
<reference evidence="2 3" key="1">
    <citation type="journal article" date="2022" name="Cell">
        <title>Repeat-based holocentromeres influence genome architecture and karyotype evolution.</title>
        <authorList>
            <person name="Hofstatter P.G."/>
            <person name="Thangavel G."/>
            <person name="Lux T."/>
            <person name="Neumann P."/>
            <person name="Vondrak T."/>
            <person name="Novak P."/>
            <person name="Zhang M."/>
            <person name="Costa L."/>
            <person name="Castellani M."/>
            <person name="Scott A."/>
            <person name="Toegelov H."/>
            <person name="Fuchs J."/>
            <person name="Mata-Sucre Y."/>
            <person name="Dias Y."/>
            <person name="Vanzela A.L.L."/>
            <person name="Huettel B."/>
            <person name="Almeida C.C.S."/>
            <person name="Simkova H."/>
            <person name="Souza G."/>
            <person name="Pedrosa-Harand A."/>
            <person name="Macas J."/>
            <person name="Mayer K.F.X."/>
            <person name="Houben A."/>
            <person name="Marques A."/>
        </authorList>
    </citation>
    <scope>NUCLEOTIDE SEQUENCE [LARGE SCALE GENOMIC DNA]</scope>
    <source>
        <strain evidence="2">RhyTen1mFocal</strain>
    </source>
</reference>
<feature type="domain" description="KIB1-4 beta-propeller" evidence="1">
    <location>
        <begin position="78"/>
        <end position="308"/>
    </location>
</feature>
<dbReference type="AlphaFoldDB" id="A0AAD6ELH0"/>
<dbReference type="PANTHER" id="PTHR44259">
    <property type="entry name" value="OS07G0183000 PROTEIN-RELATED"/>
    <property type="match status" value="1"/>
</dbReference>